<dbReference type="PANTHER" id="PTHR14042:SF23">
    <property type="entry name" value="PROTEIN DOPEY-2"/>
    <property type="match status" value="1"/>
</dbReference>
<comment type="caution">
    <text evidence="2">The sequence shown here is derived from an EMBL/GenBank/DDBJ whole genome shotgun (WGS) entry which is preliminary data.</text>
</comment>
<dbReference type="GO" id="GO:0005768">
    <property type="term" value="C:endosome"/>
    <property type="evidence" value="ECO:0007669"/>
    <property type="project" value="TreeGrafter"/>
</dbReference>
<proteinExistence type="predicted"/>
<dbReference type="EMBL" id="JAUZQC010000013">
    <property type="protein sequence ID" value="KAK5861103.1"/>
    <property type="molecule type" value="Genomic_DNA"/>
</dbReference>
<reference evidence="2 3" key="1">
    <citation type="journal article" date="2023" name="Genes (Basel)">
        <title>Chromosome-Level Genome Assembly and Circadian Gene Repertoire of the Patagonia Blennie Eleginops maclovinus-The Closest Ancestral Proxy of Antarctic Cryonotothenioids.</title>
        <authorList>
            <person name="Cheng C.C."/>
            <person name="Rivera-Colon A.G."/>
            <person name="Minhas B.F."/>
            <person name="Wilson L."/>
            <person name="Rayamajhi N."/>
            <person name="Vargas-Chacoff L."/>
            <person name="Catchen J.M."/>
        </authorList>
    </citation>
    <scope>NUCLEOTIDE SEQUENCE [LARGE SCALE GENOMIC DNA]</scope>
    <source>
        <strain evidence="2">JMC-PN-2008</strain>
    </source>
</reference>
<evidence type="ECO:0000259" key="1">
    <source>
        <dbReference type="Pfam" id="PF24598"/>
    </source>
</evidence>
<organism evidence="2 3">
    <name type="scientific">Eleginops maclovinus</name>
    <name type="common">Patagonian blennie</name>
    <name type="synonym">Eleginus maclovinus</name>
    <dbReference type="NCBI Taxonomy" id="56733"/>
    <lineage>
        <taxon>Eukaryota</taxon>
        <taxon>Metazoa</taxon>
        <taxon>Chordata</taxon>
        <taxon>Craniata</taxon>
        <taxon>Vertebrata</taxon>
        <taxon>Euteleostomi</taxon>
        <taxon>Actinopterygii</taxon>
        <taxon>Neopterygii</taxon>
        <taxon>Teleostei</taxon>
        <taxon>Neoteleostei</taxon>
        <taxon>Acanthomorphata</taxon>
        <taxon>Eupercaria</taxon>
        <taxon>Perciformes</taxon>
        <taxon>Notothenioidei</taxon>
        <taxon>Eleginopidae</taxon>
        <taxon>Eleginops</taxon>
    </lineage>
</organism>
<name>A0AAN8AIE3_ELEMC</name>
<evidence type="ECO:0000313" key="2">
    <source>
        <dbReference type="EMBL" id="KAK5861103.1"/>
    </source>
</evidence>
<dbReference type="InterPro" id="IPR056457">
    <property type="entry name" value="DOP1_C"/>
</dbReference>
<protein>
    <recommendedName>
        <fullName evidence="1">DOP1-like C-terminal domain-containing protein</fullName>
    </recommendedName>
</protein>
<keyword evidence="3" id="KW-1185">Reference proteome</keyword>
<dbReference type="InterPro" id="IPR040314">
    <property type="entry name" value="DOP1"/>
</dbReference>
<gene>
    <name evidence="2" type="ORF">PBY51_022523</name>
</gene>
<dbReference type="Proteomes" id="UP001346869">
    <property type="component" value="Unassembled WGS sequence"/>
</dbReference>
<feature type="domain" description="DOP1-like C-terminal" evidence="1">
    <location>
        <begin position="12"/>
        <end position="367"/>
    </location>
</feature>
<dbReference type="GO" id="GO:0005802">
    <property type="term" value="C:trans-Golgi network"/>
    <property type="evidence" value="ECO:0007669"/>
    <property type="project" value="TreeGrafter"/>
</dbReference>
<reference evidence="2 3" key="2">
    <citation type="journal article" date="2023" name="Mol. Biol. Evol.">
        <title>Genomics of Secondarily Temperate Adaptation in the Only Non-Antarctic Icefish.</title>
        <authorList>
            <person name="Rivera-Colon A.G."/>
            <person name="Rayamajhi N."/>
            <person name="Minhas B.F."/>
            <person name="Madrigal G."/>
            <person name="Bilyk K.T."/>
            <person name="Yoon V."/>
            <person name="Hune M."/>
            <person name="Gregory S."/>
            <person name="Cheng C.H.C."/>
            <person name="Catchen J.M."/>
        </authorList>
    </citation>
    <scope>NUCLEOTIDE SEQUENCE [LARGE SCALE GENOMIC DNA]</scope>
    <source>
        <strain evidence="2">JMC-PN-2008</strain>
    </source>
</reference>
<dbReference type="Pfam" id="PF24598">
    <property type="entry name" value="DOP1_C"/>
    <property type="match status" value="1"/>
</dbReference>
<dbReference type="PANTHER" id="PTHR14042">
    <property type="entry name" value="DOPEY-RELATED"/>
    <property type="match status" value="1"/>
</dbReference>
<dbReference type="AlphaFoldDB" id="A0AAN8AIE3"/>
<dbReference type="GO" id="GO:0005829">
    <property type="term" value="C:cytosol"/>
    <property type="evidence" value="ECO:0007669"/>
    <property type="project" value="GOC"/>
</dbReference>
<evidence type="ECO:0000313" key="3">
    <source>
        <dbReference type="Proteomes" id="UP001346869"/>
    </source>
</evidence>
<dbReference type="GO" id="GO:0006895">
    <property type="term" value="P:Golgi to endosome transport"/>
    <property type="evidence" value="ECO:0007669"/>
    <property type="project" value="InterPro"/>
</dbReference>
<accession>A0AAN8AIE3</accession>
<sequence>MVSSSAPSAYSVQALVLLAEVLAPLLDMIYRSDEKEKAVPLITRLMYYVFPYLKNHSAYNMPSFEAGAQLLSSLSGYAYTKRAWKKEVFELFMDPLFFTMDASCAPSWKSITDHLLTHEKTMFKDLMSMQSGSLKLFTNVDQKPMLLKRQAFAMCSGELDQYHLYLPLIQERLTEALRMNPSPNVTAQMFLMFRVLLLRISSQHLTSLWPIMVTELIRVFVRLEKALQLEKDVSKQGKVVRVAVEKNGPVHFSQAELDMYLSSCKFLDTSLAYPPERMPLFQMYRWAFVPEVDVNRYRGPEMALIEGEQECTPSPHVVRVLEGIEQRYGTLNGLSEESSTEHLEFPLLTQRSLSSITQLVPFLQTLCCSFQGSSRYSPTMTHFPAADYPPSNAEAVLKRLEYIIEEEFLDSMES</sequence>